<dbReference type="PANTHER" id="PTHR46910:SF5">
    <property type="entry name" value="ZN(II)2CYS6 TRANSCRIPTION FACTOR (EUROFUNG)"/>
    <property type="match status" value="1"/>
</dbReference>
<dbReference type="InterPro" id="IPR050987">
    <property type="entry name" value="AtrR-like"/>
</dbReference>
<dbReference type="Pfam" id="PF04082">
    <property type="entry name" value="Fungal_trans"/>
    <property type="match status" value="1"/>
</dbReference>
<dbReference type="CDD" id="cd12148">
    <property type="entry name" value="fungal_TF_MHR"/>
    <property type="match status" value="1"/>
</dbReference>
<evidence type="ECO:0000313" key="3">
    <source>
        <dbReference type="EMBL" id="EHK23086.1"/>
    </source>
</evidence>
<dbReference type="PANTHER" id="PTHR46910">
    <property type="entry name" value="TRANSCRIPTION FACTOR PDR1"/>
    <property type="match status" value="1"/>
</dbReference>
<organism evidence="3 4">
    <name type="scientific">Hypocrea virens (strain Gv29-8 / FGSC 10586)</name>
    <name type="common">Gliocladium virens</name>
    <name type="synonym">Trichoderma virens</name>
    <dbReference type="NCBI Taxonomy" id="413071"/>
    <lineage>
        <taxon>Eukaryota</taxon>
        <taxon>Fungi</taxon>
        <taxon>Dikarya</taxon>
        <taxon>Ascomycota</taxon>
        <taxon>Pezizomycotina</taxon>
        <taxon>Sordariomycetes</taxon>
        <taxon>Hypocreomycetidae</taxon>
        <taxon>Hypocreales</taxon>
        <taxon>Hypocreaceae</taxon>
        <taxon>Trichoderma</taxon>
    </lineage>
</organism>
<dbReference type="OMA" id="LEMYINW"/>
<dbReference type="RefSeq" id="XP_013957284.1">
    <property type="nucleotide sequence ID" value="XM_014101809.1"/>
</dbReference>
<name>G9MT44_HYPVG</name>
<dbReference type="GO" id="GO:0008270">
    <property type="term" value="F:zinc ion binding"/>
    <property type="evidence" value="ECO:0007669"/>
    <property type="project" value="InterPro"/>
</dbReference>
<gene>
    <name evidence="3" type="ORF">TRIVIDRAFT_149792</name>
</gene>
<dbReference type="GeneID" id="25788058"/>
<reference evidence="3 4" key="1">
    <citation type="journal article" date="2011" name="Genome Biol.">
        <title>Comparative genome sequence analysis underscores mycoparasitism as the ancestral life style of Trichoderma.</title>
        <authorList>
            <person name="Kubicek C.P."/>
            <person name="Herrera-Estrella A."/>
            <person name="Seidl-Seiboth V."/>
            <person name="Martinez D.A."/>
            <person name="Druzhinina I.S."/>
            <person name="Thon M."/>
            <person name="Zeilinger S."/>
            <person name="Casas-Flores S."/>
            <person name="Horwitz B.A."/>
            <person name="Mukherjee P.K."/>
            <person name="Mukherjee M."/>
            <person name="Kredics L."/>
            <person name="Alcaraz L.D."/>
            <person name="Aerts A."/>
            <person name="Antal Z."/>
            <person name="Atanasova L."/>
            <person name="Cervantes-Badillo M.G."/>
            <person name="Challacombe J."/>
            <person name="Chertkov O."/>
            <person name="McCluskey K."/>
            <person name="Coulpier F."/>
            <person name="Deshpande N."/>
            <person name="von Doehren H."/>
            <person name="Ebbole D.J."/>
            <person name="Esquivel-Naranjo E.U."/>
            <person name="Fekete E."/>
            <person name="Flipphi M."/>
            <person name="Glaser F."/>
            <person name="Gomez-Rodriguez E.Y."/>
            <person name="Gruber S."/>
            <person name="Han C."/>
            <person name="Henrissat B."/>
            <person name="Hermosa R."/>
            <person name="Hernandez-Onate M."/>
            <person name="Karaffa L."/>
            <person name="Kosti I."/>
            <person name="Le Crom S."/>
            <person name="Lindquist E."/>
            <person name="Lucas S."/>
            <person name="Luebeck M."/>
            <person name="Luebeck P.S."/>
            <person name="Margeot A."/>
            <person name="Metz B."/>
            <person name="Misra M."/>
            <person name="Nevalainen H."/>
            <person name="Omann M."/>
            <person name="Packer N."/>
            <person name="Perrone G."/>
            <person name="Uresti-Rivera E.E."/>
            <person name="Salamov A."/>
            <person name="Schmoll M."/>
            <person name="Seiboth B."/>
            <person name="Shapiro H."/>
            <person name="Sukno S."/>
            <person name="Tamayo-Ramos J.A."/>
            <person name="Tisch D."/>
            <person name="Wiest A."/>
            <person name="Wilkinson H.H."/>
            <person name="Zhang M."/>
            <person name="Coutinho P.M."/>
            <person name="Kenerley C.M."/>
            <person name="Monte E."/>
            <person name="Baker S.E."/>
            <person name="Grigoriev I.V."/>
        </authorList>
    </citation>
    <scope>NUCLEOTIDE SEQUENCE [LARGE SCALE GENOMIC DNA]</scope>
    <source>
        <strain evidence="4">Gv29-8 / FGSC 10586</strain>
    </source>
</reference>
<evidence type="ECO:0000256" key="1">
    <source>
        <dbReference type="ARBA" id="ARBA00023242"/>
    </source>
</evidence>
<accession>G9MT44</accession>
<dbReference type="InterPro" id="IPR007219">
    <property type="entry name" value="XnlR_reg_dom"/>
</dbReference>
<dbReference type="SMART" id="SM00906">
    <property type="entry name" value="Fungal_trans"/>
    <property type="match status" value="1"/>
</dbReference>
<feature type="domain" description="Xylanolytic transcriptional activator regulatory" evidence="2">
    <location>
        <begin position="109"/>
        <end position="182"/>
    </location>
</feature>
<dbReference type="GO" id="GO:0003700">
    <property type="term" value="F:DNA-binding transcription factor activity"/>
    <property type="evidence" value="ECO:0007669"/>
    <property type="project" value="InterPro"/>
</dbReference>
<feature type="non-terminal residue" evidence="3">
    <location>
        <position position="1"/>
    </location>
</feature>
<dbReference type="GO" id="GO:0006351">
    <property type="term" value="P:DNA-templated transcription"/>
    <property type="evidence" value="ECO:0007669"/>
    <property type="project" value="InterPro"/>
</dbReference>
<keyword evidence="4" id="KW-1185">Reference proteome</keyword>
<dbReference type="HOGENOM" id="CLU_009377_3_2_1"/>
<evidence type="ECO:0000259" key="2">
    <source>
        <dbReference type="SMART" id="SM00906"/>
    </source>
</evidence>
<dbReference type="VEuPathDB" id="FungiDB:TRIVIDRAFT_149792"/>
<dbReference type="STRING" id="413071.G9MT44"/>
<comment type="caution">
    <text evidence="3">The sequence shown here is derived from an EMBL/GenBank/DDBJ whole genome shotgun (WGS) entry which is preliminary data.</text>
</comment>
<dbReference type="OrthoDB" id="103819at2759"/>
<dbReference type="InParanoid" id="G9MT44"/>
<evidence type="ECO:0000313" key="4">
    <source>
        <dbReference type="Proteomes" id="UP000007115"/>
    </source>
</evidence>
<keyword evidence="1" id="KW-0539">Nucleus</keyword>
<dbReference type="Proteomes" id="UP000007115">
    <property type="component" value="Unassembled WGS sequence"/>
</dbReference>
<dbReference type="eggNOG" id="ENOG502RYZ8">
    <property type="taxonomic scope" value="Eukaryota"/>
</dbReference>
<proteinExistence type="predicted"/>
<dbReference type="EMBL" id="ABDF02000006">
    <property type="protein sequence ID" value="EHK23086.1"/>
    <property type="molecule type" value="Genomic_DNA"/>
</dbReference>
<dbReference type="AlphaFoldDB" id="G9MT44"/>
<sequence>PIFMRSWVLDDVSLVKKLCQDLYFPTEPLSVGHLTSAYGILHAICKEFWLTKHPLCKSFDLGVQVATCARNFDAGLQTYEIVSQPSFLTILALTLGVIKAHSEAKSFVCSTLLSIAISHCQLLGYHREVTYSNISPVESNNMRRVFWTLYVFDQNISLLFGRPPKLHDSDIDTELPAIANSFSARPWDESFIAFINLARLHSQIYRGLYSIQASKQAQSIKIQLADSLSAALRQWRFDVDSIDARQADHAEIFELSKGHWKLIYLSTETLILRAPSTGDARAEISSKCRQVARECLYSNIECFESYRNHGIIPENEYANSFLLFTSFTPFIITFIHVIKASSTEDLCLLEQMVGILQKMQDASPEVSRLYQICSAFLRLASDFVKAGVTQPASLDSPNNLILQPNEVSWQTLLQPDFLRELLGAEFIGTQAGAMALGQEFDVPSNVI</sequence>
<protein>
    <recommendedName>
        <fullName evidence="2">Xylanolytic transcriptional activator regulatory domain-containing protein</fullName>
    </recommendedName>
</protein>
<dbReference type="GO" id="GO:0003677">
    <property type="term" value="F:DNA binding"/>
    <property type="evidence" value="ECO:0007669"/>
    <property type="project" value="InterPro"/>
</dbReference>